<organism evidence="2 3">
    <name type="scientific">Ambrosia artemisiifolia</name>
    <name type="common">Common ragweed</name>
    <dbReference type="NCBI Taxonomy" id="4212"/>
    <lineage>
        <taxon>Eukaryota</taxon>
        <taxon>Viridiplantae</taxon>
        <taxon>Streptophyta</taxon>
        <taxon>Embryophyta</taxon>
        <taxon>Tracheophyta</taxon>
        <taxon>Spermatophyta</taxon>
        <taxon>Magnoliopsida</taxon>
        <taxon>eudicotyledons</taxon>
        <taxon>Gunneridae</taxon>
        <taxon>Pentapetalae</taxon>
        <taxon>asterids</taxon>
        <taxon>campanulids</taxon>
        <taxon>Asterales</taxon>
        <taxon>Asteraceae</taxon>
        <taxon>Asteroideae</taxon>
        <taxon>Heliantheae alliance</taxon>
        <taxon>Heliantheae</taxon>
        <taxon>Ambrosia</taxon>
    </lineage>
</organism>
<dbReference type="GO" id="GO:0005634">
    <property type="term" value="C:nucleus"/>
    <property type="evidence" value="ECO:0007669"/>
    <property type="project" value="TreeGrafter"/>
</dbReference>
<dbReference type="GO" id="GO:0080142">
    <property type="term" value="P:regulation of salicylic acid biosynthetic process"/>
    <property type="evidence" value="ECO:0007669"/>
    <property type="project" value="TreeGrafter"/>
</dbReference>
<dbReference type="GO" id="GO:0005516">
    <property type="term" value="F:calmodulin binding"/>
    <property type="evidence" value="ECO:0007669"/>
    <property type="project" value="InterPro"/>
</dbReference>
<dbReference type="AlphaFoldDB" id="A0AAD5D898"/>
<dbReference type="PANTHER" id="PTHR31713:SF14">
    <property type="entry name" value="CALMODULIN-BINDING PROTEIN 60 A"/>
    <property type="match status" value="1"/>
</dbReference>
<dbReference type="EMBL" id="JAMZMK010000523">
    <property type="protein sequence ID" value="KAI7756181.1"/>
    <property type="molecule type" value="Genomic_DNA"/>
</dbReference>
<feature type="domain" description="Calmodulin binding protein C-terminal" evidence="1">
    <location>
        <begin position="22"/>
        <end position="81"/>
    </location>
</feature>
<evidence type="ECO:0000313" key="3">
    <source>
        <dbReference type="Proteomes" id="UP001206925"/>
    </source>
</evidence>
<dbReference type="GO" id="GO:0043565">
    <property type="term" value="F:sequence-specific DNA binding"/>
    <property type="evidence" value="ECO:0007669"/>
    <property type="project" value="TreeGrafter"/>
</dbReference>
<sequence>MSTKMWEVVVEHAARCVIDDNKLYLYCPQSQNKDGVVFNVVGQVLGLLSDCKYVVSDNLSETEKAEAHKLVLYAFQHLDKVLPYDDEASLRNSICSFTKDLSPLHTQTIEGNNHILKGPFDYPQVNPPSPDIIGSTLGEYGPDHMGGSVDVRFDQPMDFECRVDNTLICDPSSSMHLQYIGGGGSPGELQCAVDRFLFPCSPMVKAQRRWKIVSSVVKWFSLMLRIQKGDASSNERMFDQDTRL</sequence>
<comment type="caution">
    <text evidence="2">The sequence shown here is derived from an EMBL/GenBank/DDBJ whole genome shotgun (WGS) entry which is preliminary data.</text>
</comment>
<dbReference type="GO" id="GO:0003700">
    <property type="term" value="F:DNA-binding transcription factor activity"/>
    <property type="evidence" value="ECO:0007669"/>
    <property type="project" value="TreeGrafter"/>
</dbReference>
<dbReference type="Pfam" id="PF20452">
    <property type="entry name" value="Calmod_bind_C"/>
    <property type="match status" value="1"/>
</dbReference>
<dbReference type="InterPro" id="IPR046829">
    <property type="entry name" value="Calmod_bind_C"/>
</dbReference>
<reference evidence="2" key="1">
    <citation type="submission" date="2022-06" db="EMBL/GenBank/DDBJ databases">
        <title>Uncovering the hologenomic basis of an extraordinary plant invasion.</title>
        <authorList>
            <person name="Bieker V.C."/>
            <person name="Martin M.D."/>
            <person name="Gilbert T."/>
            <person name="Hodgins K."/>
            <person name="Battlay P."/>
            <person name="Petersen B."/>
            <person name="Wilson J."/>
        </authorList>
    </citation>
    <scope>NUCLEOTIDE SEQUENCE</scope>
    <source>
        <strain evidence="2">AA19_3_7</strain>
        <tissue evidence="2">Leaf</tissue>
    </source>
</reference>
<proteinExistence type="predicted"/>
<dbReference type="InterPro" id="IPR012416">
    <property type="entry name" value="CBP60"/>
</dbReference>
<gene>
    <name evidence="2" type="ORF">M8C21_032387</name>
</gene>
<dbReference type="PANTHER" id="PTHR31713">
    <property type="entry name" value="OS02G0177800 PROTEIN"/>
    <property type="match status" value="1"/>
</dbReference>
<accession>A0AAD5D898</accession>
<dbReference type="Proteomes" id="UP001206925">
    <property type="component" value="Unassembled WGS sequence"/>
</dbReference>
<keyword evidence="3" id="KW-1185">Reference proteome</keyword>
<evidence type="ECO:0000259" key="1">
    <source>
        <dbReference type="Pfam" id="PF20452"/>
    </source>
</evidence>
<evidence type="ECO:0000313" key="2">
    <source>
        <dbReference type="EMBL" id="KAI7756181.1"/>
    </source>
</evidence>
<name>A0AAD5D898_AMBAR</name>
<protein>
    <recommendedName>
        <fullName evidence="1">Calmodulin binding protein C-terminal domain-containing protein</fullName>
    </recommendedName>
</protein>